<dbReference type="Gene3D" id="1.10.260.40">
    <property type="entry name" value="lambda repressor-like DNA-binding domains"/>
    <property type="match status" value="1"/>
</dbReference>
<proteinExistence type="predicted"/>
<comment type="caution">
    <text evidence="2">The sequence shown here is derived from an EMBL/GenBank/DDBJ whole genome shotgun (WGS) entry which is preliminary data.</text>
</comment>
<dbReference type="InterPro" id="IPR010982">
    <property type="entry name" value="Lambda_DNA-bd_dom_sf"/>
</dbReference>
<gene>
    <name evidence="2" type="ORF">R77567_00623</name>
</gene>
<reference evidence="2" key="1">
    <citation type="submission" date="2023-07" db="EMBL/GenBank/DDBJ databases">
        <authorList>
            <person name="Peeters C."/>
        </authorList>
    </citation>
    <scope>NUCLEOTIDE SEQUENCE</scope>
    <source>
        <strain evidence="2">R-77567</strain>
    </source>
</reference>
<dbReference type="GO" id="GO:0003677">
    <property type="term" value="F:DNA binding"/>
    <property type="evidence" value="ECO:0007669"/>
    <property type="project" value="InterPro"/>
</dbReference>
<dbReference type="Proteomes" id="UP001190491">
    <property type="component" value="Unassembled WGS sequence"/>
</dbReference>
<protein>
    <submittedName>
        <fullName evidence="2">Uncharacterized protein</fullName>
    </submittedName>
</protein>
<dbReference type="EMBL" id="CAUDKO010000001">
    <property type="protein sequence ID" value="CAJ0851591.1"/>
    <property type="molecule type" value="Genomic_DNA"/>
</dbReference>
<name>A0AAD2BUI5_9RALS</name>
<accession>A0AAD2BUI5</accession>
<feature type="region of interest" description="Disordered" evidence="1">
    <location>
        <begin position="46"/>
        <end position="80"/>
    </location>
</feature>
<dbReference type="AlphaFoldDB" id="A0AAD2BUI5"/>
<evidence type="ECO:0000313" key="2">
    <source>
        <dbReference type="EMBL" id="CAJ0851591.1"/>
    </source>
</evidence>
<sequence>MDLICKVRLYQDRGNYFAVLVAPDAMCSSTGRNVAEALANLGRSMAENPLPQSVDLPIKPKERKKRSPAGGLPSDPREASRAVPLVKRLLEARFGKTTLRGLSEKLGLDDVTPQLLSSSIAGNGAKRVRLAIAQALGEDADVLWPTARH</sequence>
<evidence type="ECO:0000313" key="3">
    <source>
        <dbReference type="Proteomes" id="UP001190491"/>
    </source>
</evidence>
<evidence type="ECO:0000256" key="1">
    <source>
        <dbReference type="SAM" id="MobiDB-lite"/>
    </source>
</evidence>
<organism evidence="2 3">
    <name type="scientific">Ralstonia flatus</name>
    <dbReference type="NCBI Taxonomy" id="3058601"/>
    <lineage>
        <taxon>Bacteria</taxon>
        <taxon>Pseudomonadati</taxon>
        <taxon>Pseudomonadota</taxon>
        <taxon>Betaproteobacteria</taxon>
        <taxon>Burkholderiales</taxon>
        <taxon>Burkholderiaceae</taxon>
        <taxon>Ralstonia</taxon>
    </lineage>
</organism>